<protein>
    <submittedName>
        <fullName evidence="1">Uncharacterized protein</fullName>
    </submittedName>
</protein>
<evidence type="ECO:0000313" key="2">
    <source>
        <dbReference type="Proteomes" id="UP001596972"/>
    </source>
</evidence>
<gene>
    <name evidence="1" type="ORF">ACFQ11_15195</name>
</gene>
<comment type="caution">
    <text evidence="1">The sequence shown here is derived from an EMBL/GenBank/DDBJ whole genome shotgun (WGS) entry which is preliminary data.</text>
</comment>
<proteinExistence type="predicted"/>
<dbReference type="Proteomes" id="UP001596972">
    <property type="component" value="Unassembled WGS sequence"/>
</dbReference>
<keyword evidence="2" id="KW-1185">Reference proteome</keyword>
<dbReference type="EMBL" id="JBHTJA010000025">
    <property type="protein sequence ID" value="MFD0901745.1"/>
    <property type="molecule type" value="Genomic_DNA"/>
</dbReference>
<reference evidence="2" key="1">
    <citation type="journal article" date="2019" name="Int. J. Syst. Evol. Microbiol.">
        <title>The Global Catalogue of Microorganisms (GCM) 10K type strain sequencing project: providing services to taxonomists for standard genome sequencing and annotation.</title>
        <authorList>
            <consortium name="The Broad Institute Genomics Platform"/>
            <consortium name="The Broad Institute Genome Sequencing Center for Infectious Disease"/>
            <person name="Wu L."/>
            <person name="Ma J."/>
        </authorList>
    </citation>
    <scope>NUCLEOTIDE SEQUENCE [LARGE SCALE GENOMIC DNA]</scope>
    <source>
        <strain evidence="2">JCM 31202</strain>
    </source>
</reference>
<evidence type="ECO:0000313" key="1">
    <source>
        <dbReference type="EMBL" id="MFD0901745.1"/>
    </source>
</evidence>
<dbReference type="RefSeq" id="WP_378298954.1">
    <property type="nucleotide sequence ID" value="NZ_JBHTJA010000025.1"/>
</dbReference>
<name>A0ABW3EQ25_9ACTN</name>
<organism evidence="1 2">
    <name type="scientific">Actinomadura sediminis</name>
    <dbReference type="NCBI Taxonomy" id="1038904"/>
    <lineage>
        <taxon>Bacteria</taxon>
        <taxon>Bacillati</taxon>
        <taxon>Actinomycetota</taxon>
        <taxon>Actinomycetes</taxon>
        <taxon>Streptosporangiales</taxon>
        <taxon>Thermomonosporaceae</taxon>
        <taxon>Actinomadura</taxon>
    </lineage>
</organism>
<accession>A0ABW3EQ25</accession>
<sequence length="114" mass="12884">MKEERVVEVFSQWLVSESWSIVEPTDRWTDIEAVRGPERLICEAKGTTSEAGIDADVAYGQLLRRMTDPAPGIRYALVVPTSSVTAALRVPQWVRDLNRVVVYEVTEEEAVVRH</sequence>